<sequence>MEQQLLDFVNEFDFNSPGGTEDQILEVESNIGAQFPNDYKELMKANNGGEGFVGEGYLRLHKVEDLLELNVSMLILMEQIPDYFLIGTDGSGMGYAFHKIDKSYHSFGLMSSFKNGDYLIRQGNKLSELLERIYTATEFDR</sequence>
<protein>
    <submittedName>
        <fullName evidence="2">SMI1/KNR4 family protein</fullName>
    </submittedName>
</protein>
<keyword evidence="3" id="KW-1185">Reference proteome</keyword>
<dbReference type="Proteomes" id="UP000261284">
    <property type="component" value="Unassembled WGS sequence"/>
</dbReference>
<name>A0A3E1NH55_9BACT</name>
<organism evidence="2 3">
    <name type="scientific">Deminuibacter soli</name>
    <dbReference type="NCBI Taxonomy" id="2291815"/>
    <lineage>
        <taxon>Bacteria</taxon>
        <taxon>Pseudomonadati</taxon>
        <taxon>Bacteroidota</taxon>
        <taxon>Chitinophagia</taxon>
        <taxon>Chitinophagales</taxon>
        <taxon>Chitinophagaceae</taxon>
        <taxon>Deminuibacter</taxon>
    </lineage>
</organism>
<dbReference type="SUPFAM" id="SSF160631">
    <property type="entry name" value="SMI1/KNR4-like"/>
    <property type="match status" value="1"/>
</dbReference>
<comment type="caution">
    <text evidence="2">The sequence shown here is derived from an EMBL/GenBank/DDBJ whole genome shotgun (WGS) entry which is preliminary data.</text>
</comment>
<feature type="domain" description="Knr4/Smi1-like" evidence="1">
    <location>
        <begin position="18"/>
        <end position="132"/>
    </location>
</feature>
<evidence type="ECO:0000313" key="2">
    <source>
        <dbReference type="EMBL" id="RFM27279.1"/>
    </source>
</evidence>
<dbReference type="AlphaFoldDB" id="A0A3E1NH55"/>
<proteinExistence type="predicted"/>
<dbReference type="Pfam" id="PF09346">
    <property type="entry name" value="SMI1_KNR4"/>
    <property type="match status" value="1"/>
</dbReference>
<dbReference type="Gene3D" id="3.40.1580.10">
    <property type="entry name" value="SMI1/KNR4-like"/>
    <property type="match status" value="1"/>
</dbReference>
<dbReference type="RefSeq" id="WP_116848036.1">
    <property type="nucleotide sequence ID" value="NZ_QTJU01000005.1"/>
</dbReference>
<dbReference type="SMART" id="SM00860">
    <property type="entry name" value="SMI1_KNR4"/>
    <property type="match status" value="1"/>
</dbReference>
<accession>A0A3E1NH55</accession>
<dbReference type="EMBL" id="QTJU01000005">
    <property type="protein sequence ID" value="RFM27279.1"/>
    <property type="molecule type" value="Genomic_DNA"/>
</dbReference>
<gene>
    <name evidence="2" type="ORF">DXN05_14705</name>
</gene>
<evidence type="ECO:0000313" key="3">
    <source>
        <dbReference type="Proteomes" id="UP000261284"/>
    </source>
</evidence>
<dbReference type="InterPro" id="IPR037883">
    <property type="entry name" value="Knr4/Smi1-like_sf"/>
</dbReference>
<reference evidence="2 3" key="1">
    <citation type="submission" date="2018-08" db="EMBL/GenBank/DDBJ databases">
        <title>Chitinophagaceae sp. K23C18032701, a novel bacterium isolated from forest soil.</title>
        <authorList>
            <person name="Wang C."/>
        </authorList>
    </citation>
    <scope>NUCLEOTIDE SEQUENCE [LARGE SCALE GENOMIC DNA]</scope>
    <source>
        <strain evidence="2 3">K23C18032701</strain>
    </source>
</reference>
<dbReference type="OrthoDB" id="9795554at2"/>
<dbReference type="InterPro" id="IPR018958">
    <property type="entry name" value="Knr4/Smi1-like_dom"/>
</dbReference>
<evidence type="ECO:0000259" key="1">
    <source>
        <dbReference type="SMART" id="SM00860"/>
    </source>
</evidence>